<evidence type="ECO:0000259" key="1">
    <source>
        <dbReference type="Pfam" id="PF01966"/>
    </source>
</evidence>
<sequence length="228" mass="25519">MAEDMQALIQAMTSYMTTCMSGHDPSHNPAHVQRVVRLAHAVLEGELSRHPSSAAHYDHDIITLAATLHDIGDHKYLPPAATTPESQIDPKQMVFNVLRANGADASLAERVQTIVSNVSYSNEIKNPAAVRALIADARYRELAVVQDADRLDAIGAVGIARTFTYLGSRKKDAGQRWELDDSIEHFDEKLEKLEGIMKTDTGREMARERTRRLREFKAWWFEETGGHV</sequence>
<dbReference type="AlphaFoldDB" id="A0A0U1LST5"/>
<dbReference type="OrthoDB" id="16547at2759"/>
<dbReference type="Gene3D" id="1.10.3210.50">
    <property type="match status" value="1"/>
</dbReference>
<gene>
    <name evidence="2" type="ORF">PISL3812_03450</name>
</gene>
<reference evidence="2 3" key="1">
    <citation type="submission" date="2015-04" db="EMBL/GenBank/DDBJ databases">
        <authorList>
            <person name="Syromyatnikov M.Y."/>
            <person name="Popov V.N."/>
        </authorList>
    </citation>
    <scope>NUCLEOTIDE SEQUENCE [LARGE SCALE GENOMIC DNA]</scope>
    <source>
        <strain evidence="2">WF-38-12</strain>
    </source>
</reference>
<dbReference type="STRING" id="28573.A0A0U1LST5"/>
<dbReference type="PANTHER" id="PTHR33594">
    <property type="entry name" value="SUPERFAMILY HYDROLASE, PUTATIVE (AFU_ORTHOLOGUE AFUA_1G03035)-RELATED"/>
    <property type="match status" value="1"/>
</dbReference>
<feature type="domain" description="HD" evidence="1">
    <location>
        <begin position="31"/>
        <end position="153"/>
    </location>
</feature>
<organism evidence="2 3">
    <name type="scientific">Talaromyces islandicus</name>
    <name type="common">Penicillium islandicum</name>
    <dbReference type="NCBI Taxonomy" id="28573"/>
    <lineage>
        <taxon>Eukaryota</taxon>
        <taxon>Fungi</taxon>
        <taxon>Dikarya</taxon>
        <taxon>Ascomycota</taxon>
        <taxon>Pezizomycotina</taxon>
        <taxon>Eurotiomycetes</taxon>
        <taxon>Eurotiomycetidae</taxon>
        <taxon>Eurotiales</taxon>
        <taxon>Trichocomaceae</taxon>
        <taxon>Talaromyces</taxon>
        <taxon>Talaromyces sect. Islandici</taxon>
    </lineage>
</organism>
<dbReference type="Pfam" id="PF01966">
    <property type="entry name" value="HD"/>
    <property type="match status" value="1"/>
</dbReference>
<accession>A0A0U1LST5</accession>
<dbReference type="InterPro" id="IPR006674">
    <property type="entry name" value="HD_domain"/>
</dbReference>
<name>A0A0U1LST5_TALIS</name>
<evidence type="ECO:0000313" key="3">
    <source>
        <dbReference type="Proteomes" id="UP000054383"/>
    </source>
</evidence>
<keyword evidence="3" id="KW-1185">Reference proteome</keyword>
<dbReference type="SUPFAM" id="SSF109604">
    <property type="entry name" value="HD-domain/PDEase-like"/>
    <property type="match status" value="1"/>
</dbReference>
<dbReference type="OMA" id="YDNSHDY"/>
<evidence type="ECO:0000313" key="2">
    <source>
        <dbReference type="EMBL" id="CRG86444.1"/>
    </source>
</evidence>
<proteinExistence type="predicted"/>
<dbReference type="PANTHER" id="PTHR33594:SF1">
    <property type="entry name" value="HD_PDEASE DOMAIN-CONTAINING PROTEIN"/>
    <property type="match status" value="1"/>
</dbReference>
<protein>
    <recommendedName>
        <fullName evidence="1">HD domain-containing protein</fullName>
    </recommendedName>
</protein>
<dbReference type="EMBL" id="CVMT01000002">
    <property type="protein sequence ID" value="CRG86444.1"/>
    <property type="molecule type" value="Genomic_DNA"/>
</dbReference>
<dbReference type="Proteomes" id="UP000054383">
    <property type="component" value="Unassembled WGS sequence"/>
</dbReference>